<proteinExistence type="predicted"/>
<evidence type="ECO:0000259" key="7">
    <source>
        <dbReference type="PROSITE" id="PS52012"/>
    </source>
</evidence>
<protein>
    <recommendedName>
        <fullName evidence="7">CFEM domain-containing protein</fullName>
    </recommendedName>
</protein>
<keyword evidence="3 6" id="KW-0732">Signal</keyword>
<feature type="domain" description="CFEM" evidence="7">
    <location>
        <begin position="5"/>
        <end position="116"/>
    </location>
</feature>
<organism evidence="8 9">
    <name type="scientific">Fomitopsis schrenkii</name>
    <name type="common">Brown rot fungus</name>
    <dbReference type="NCBI Taxonomy" id="2126942"/>
    <lineage>
        <taxon>Eukaryota</taxon>
        <taxon>Fungi</taxon>
        <taxon>Dikarya</taxon>
        <taxon>Basidiomycota</taxon>
        <taxon>Agaricomycotina</taxon>
        <taxon>Agaricomycetes</taxon>
        <taxon>Polyporales</taxon>
        <taxon>Fomitopsis</taxon>
    </lineage>
</organism>
<evidence type="ECO:0000256" key="4">
    <source>
        <dbReference type="ARBA" id="ARBA00023157"/>
    </source>
</evidence>
<feature type="signal peptide" evidence="6">
    <location>
        <begin position="1"/>
        <end position="19"/>
    </location>
</feature>
<dbReference type="OrthoDB" id="3065412at2759"/>
<name>S8DUW2_FOMSC</name>
<gene>
    <name evidence="8" type="ORF">FOMPIDRAFT_88904</name>
</gene>
<dbReference type="InterPro" id="IPR008427">
    <property type="entry name" value="Extracellular_membr_CFEM_dom"/>
</dbReference>
<dbReference type="Proteomes" id="UP000015241">
    <property type="component" value="Unassembled WGS sequence"/>
</dbReference>
<evidence type="ECO:0000313" key="8">
    <source>
        <dbReference type="EMBL" id="EPS96367.1"/>
    </source>
</evidence>
<keyword evidence="2" id="KW-0964">Secreted</keyword>
<keyword evidence="9" id="KW-1185">Reference proteome</keyword>
<evidence type="ECO:0000256" key="2">
    <source>
        <dbReference type="ARBA" id="ARBA00022525"/>
    </source>
</evidence>
<dbReference type="Pfam" id="PF05730">
    <property type="entry name" value="CFEM"/>
    <property type="match status" value="1"/>
</dbReference>
<feature type="compositionally biased region" description="Polar residues" evidence="5">
    <location>
        <begin position="160"/>
        <end position="172"/>
    </location>
</feature>
<evidence type="ECO:0000313" key="9">
    <source>
        <dbReference type="Proteomes" id="UP000015241"/>
    </source>
</evidence>
<evidence type="ECO:0000256" key="5">
    <source>
        <dbReference type="SAM" id="MobiDB-lite"/>
    </source>
</evidence>
<dbReference type="HOGENOM" id="CLU_1214790_0_0_1"/>
<feature type="compositionally biased region" description="Low complexity" evidence="5">
    <location>
        <begin position="93"/>
        <end position="114"/>
    </location>
</feature>
<dbReference type="PROSITE" id="PS52012">
    <property type="entry name" value="CFEM"/>
    <property type="match status" value="1"/>
</dbReference>
<evidence type="ECO:0000256" key="1">
    <source>
        <dbReference type="ARBA" id="ARBA00004613"/>
    </source>
</evidence>
<accession>S8DUW2</accession>
<feature type="chain" id="PRO_5004562640" description="CFEM domain-containing protein" evidence="6">
    <location>
        <begin position="20"/>
        <end position="228"/>
    </location>
</feature>
<keyword evidence="4" id="KW-1015">Disulfide bond</keyword>
<evidence type="ECO:0000256" key="6">
    <source>
        <dbReference type="SAM" id="SignalP"/>
    </source>
</evidence>
<sequence length="228" mass="23004">MRPLRALVPLSVVLSVSHATLLTRQDTSGLSGCAESCTEGVDTGRCDSDDNACLCANTDWVDNVAACIVLECSSHALSEFTSFCAQATSQSDGATSSTSGEPPSTTSTQSTASSNHDKTMPGSPPTPSTGESVTSTSMSGTSTVSVTSGTESNGVTSSTYDPSGSLSSRSQLVPMHTITSSGNSSITYMPQAAPTYPTVPQASAEAALSRVVDGILGLVAAGAIMFAL</sequence>
<dbReference type="EMBL" id="KE504189">
    <property type="protein sequence ID" value="EPS96367.1"/>
    <property type="molecule type" value="Genomic_DNA"/>
</dbReference>
<reference evidence="8 9" key="1">
    <citation type="journal article" date="2012" name="Science">
        <title>The Paleozoic origin of enzymatic lignin decomposition reconstructed from 31 fungal genomes.</title>
        <authorList>
            <person name="Floudas D."/>
            <person name="Binder M."/>
            <person name="Riley R."/>
            <person name="Barry K."/>
            <person name="Blanchette R.A."/>
            <person name="Henrissat B."/>
            <person name="Martinez A.T."/>
            <person name="Otillar R."/>
            <person name="Spatafora J.W."/>
            <person name="Yadav J.S."/>
            <person name="Aerts A."/>
            <person name="Benoit I."/>
            <person name="Boyd A."/>
            <person name="Carlson A."/>
            <person name="Copeland A."/>
            <person name="Coutinho P.M."/>
            <person name="de Vries R.P."/>
            <person name="Ferreira P."/>
            <person name="Findley K."/>
            <person name="Foster B."/>
            <person name="Gaskell J."/>
            <person name="Glotzer D."/>
            <person name="Gorecki P."/>
            <person name="Heitman J."/>
            <person name="Hesse C."/>
            <person name="Hori C."/>
            <person name="Igarashi K."/>
            <person name="Jurgens J.A."/>
            <person name="Kallen N."/>
            <person name="Kersten P."/>
            <person name="Kohler A."/>
            <person name="Kuees U."/>
            <person name="Kumar T.K.A."/>
            <person name="Kuo A."/>
            <person name="LaButti K."/>
            <person name="Larrondo L.F."/>
            <person name="Lindquist E."/>
            <person name="Ling A."/>
            <person name="Lombard V."/>
            <person name="Lucas S."/>
            <person name="Lundell T."/>
            <person name="Martin R."/>
            <person name="McLaughlin D.J."/>
            <person name="Morgenstern I."/>
            <person name="Morin E."/>
            <person name="Murat C."/>
            <person name="Nagy L.G."/>
            <person name="Nolan M."/>
            <person name="Ohm R.A."/>
            <person name="Patyshakuliyeva A."/>
            <person name="Rokas A."/>
            <person name="Ruiz-Duenas F.J."/>
            <person name="Sabat G."/>
            <person name="Salamov A."/>
            <person name="Samejima M."/>
            <person name="Schmutz J."/>
            <person name="Slot J.C."/>
            <person name="St John F."/>
            <person name="Stenlid J."/>
            <person name="Sun H."/>
            <person name="Sun S."/>
            <person name="Syed K."/>
            <person name="Tsang A."/>
            <person name="Wiebenga A."/>
            <person name="Young D."/>
            <person name="Pisabarro A."/>
            <person name="Eastwood D.C."/>
            <person name="Martin F."/>
            <person name="Cullen D."/>
            <person name="Grigoriev I.V."/>
            <person name="Hibbett D.S."/>
        </authorList>
    </citation>
    <scope>NUCLEOTIDE SEQUENCE</scope>
    <source>
        <strain evidence="9">FP-58527</strain>
    </source>
</reference>
<evidence type="ECO:0000256" key="3">
    <source>
        <dbReference type="ARBA" id="ARBA00022729"/>
    </source>
</evidence>
<comment type="subcellular location">
    <subcellularLocation>
        <location evidence="1">Secreted</location>
    </subcellularLocation>
</comment>
<dbReference type="InParanoid" id="S8DUW2"/>
<dbReference type="AlphaFoldDB" id="S8DUW2"/>
<feature type="compositionally biased region" description="Low complexity" evidence="5">
    <location>
        <begin position="128"/>
        <end position="159"/>
    </location>
</feature>
<feature type="region of interest" description="Disordered" evidence="5">
    <location>
        <begin position="91"/>
        <end position="172"/>
    </location>
</feature>
<dbReference type="GO" id="GO:0005576">
    <property type="term" value="C:extracellular region"/>
    <property type="evidence" value="ECO:0007669"/>
    <property type="project" value="UniProtKB-SubCell"/>
</dbReference>